<dbReference type="PANTHER" id="PTHR46239">
    <property type="entry name" value="DNA REPAIR PROTEIN RAD51 HOMOLOG 3 RAD51C"/>
    <property type="match status" value="1"/>
</dbReference>
<dbReference type="GO" id="GO:0007131">
    <property type="term" value="P:reciprocal meiotic recombination"/>
    <property type="evidence" value="ECO:0007669"/>
    <property type="project" value="TreeGrafter"/>
</dbReference>
<organism evidence="9 10">
    <name type="scientific">Mortierella isabellina</name>
    <name type="common">Filamentous fungus</name>
    <name type="synonym">Umbelopsis isabellina</name>
    <dbReference type="NCBI Taxonomy" id="91625"/>
    <lineage>
        <taxon>Eukaryota</taxon>
        <taxon>Fungi</taxon>
        <taxon>Fungi incertae sedis</taxon>
        <taxon>Mucoromycota</taxon>
        <taxon>Mucoromycotina</taxon>
        <taxon>Umbelopsidomycetes</taxon>
        <taxon>Umbelopsidales</taxon>
        <taxon>Umbelopsidaceae</taxon>
        <taxon>Umbelopsis</taxon>
    </lineage>
</organism>
<accession>A0A8H7PZV6</accession>
<protein>
    <recommendedName>
        <fullName evidence="7">DNA repair protein RAD51 homolog 3</fullName>
    </recommendedName>
</protein>
<dbReference type="OrthoDB" id="5957327at2759"/>
<dbReference type="SUPFAM" id="SSF52540">
    <property type="entry name" value="P-loop containing nucleoside triphosphate hydrolases"/>
    <property type="match status" value="1"/>
</dbReference>
<dbReference type="Gene3D" id="3.40.50.300">
    <property type="entry name" value="P-loop containing nucleotide triphosphate hydrolases"/>
    <property type="match status" value="1"/>
</dbReference>
<gene>
    <name evidence="9" type="ORF">INT43_006805</name>
</gene>
<dbReference type="Pfam" id="PF08423">
    <property type="entry name" value="Rad51"/>
    <property type="match status" value="1"/>
</dbReference>
<dbReference type="InterPro" id="IPR020588">
    <property type="entry name" value="RecA_ATP-bd"/>
</dbReference>
<dbReference type="EMBL" id="JAEPQZ010000003">
    <property type="protein sequence ID" value="KAG2183794.1"/>
    <property type="molecule type" value="Genomic_DNA"/>
</dbReference>
<feature type="domain" description="RecA family profile 1" evidence="8">
    <location>
        <begin position="1"/>
        <end position="141"/>
    </location>
</feature>
<dbReference type="PANTHER" id="PTHR46239:SF1">
    <property type="entry name" value="DNA REPAIR PROTEIN RAD51 HOMOLOG 3"/>
    <property type="match status" value="1"/>
</dbReference>
<evidence type="ECO:0000256" key="5">
    <source>
        <dbReference type="ARBA" id="ARBA00023204"/>
    </source>
</evidence>
<dbReference type="GO" id="GO:0005657">
    <property type="term" value="C:replication fork"/>
    <property type="evidence" value="ECO:0007669"/>
    <property type="project" value="TreeGrafter"/>
</dbReference>
<dbReference type="GO" id="GO:0008821">
    <property type="term" value="F:crossover junction DNA endonuclease activity"/>
    <property type="evidence" value="ECO:0007669"/>
    <property type="project" value="TreeGrafter"/>
</dbReference>
<dbReference type="PROSITE" id="PS50162">
    <property type="entry name" value="RECA_2"/>
    <property type="match status" value="1"/>
</dbReference>
<dbReference type="InterPro" id="IPR052093">
    <property type="entry name" value="HR_Repair_Mediator"/>
</dbReference>
<keyword evidence="6" id="KW-0539">Nucleus</keyword>
<dbReference type="Proteomes" id="UP000654370">
    <property type="component" value="Unassembled WGS sequence"/>
</dbReference>
<reference evidence="9" key="1">
    <citation type="submission" date="2020-12" db="EMBL/GenBank/DDBJ databases">
        <title>Metabolic potential, ecology and presence of endohyphal bacteria is reflected in genomic diversity of Mucoromycotina.</title>
        <authorList>
            <person name="Muszewska A."/>
            <person name="Okrasinska A."/>
            <person name="Steczkiewicz K."/>
            <person name="Drgas O."/>
            <person name="Orlowska M."/>
            <person name="Perlinska-Lenart U."/>
            <person name="Aleksandrzak-Piekarczyk T."/>
            <person name="Szatraj K."/>
            <person name="Zielenkiewicz U."/>
            <person name="Pilsyk S."/>
            <person name="Malc E."/>
            <person name="Mieczkowski P."/>
            <person name="Kruszewska J.S."/>
            <person name="Biernat P."/>
            <person name="Pawlowska J."/>
        </authorList>
    </citation>
    <scope>NUCLEOTIDE SEQUENCE</scope>
    <source>
        <strain evidence="9">WA0000067209</strain>
    </source>
</reference>
<dbReference type="InterPro" id="IPR027417">
    <property type="entry name" value="P-loop_NTPase"/>
</dbReference>
<dbReference type="GO" id="GO:0140664">
    <property type="term" value="F:ATP-dependent DNA damage sensor activity"/>
    <property type="evidence" value="ECO:0007669"/>
    <property type="project" value="InterPro"/>
</dbReference>
<evidence type="ECO:0000256" key="7">
    <source>
        <dbReference type="ARBA" id="ARBA00040674"/>
    </source>
</evidence>
<evidence type="ECO:0000256" key="6">
    <source>
        <dbReference type="ARBA" id="ARBA00023242"/>
    </source>
</evidence>
<dbReference type="GO" id="GO:0000707">
    <property type="term" value="P:meiotic DNA recombinase assembly"/>
    <property type="evidence" value="ECO:0007669"/>
    <property type="project" value="TreeGrafter"/>
</dbReference>
<evidence type="ECO:0000313" key="9">
    <source>
        <dbReference type="EMBL" id="KAG2183794.1"/>
    </source>
</evidence>
<name>A0A8H7PZV6_MORIS</name>
<keyword evidence="3" id="KW-0227">DNA damage</keyword>
<sequence>MMLRPTTVLLMMRPIRHQIADTQGGFSAQRAQEIAQSMVQQMKAQAGEGQDHILTAQDLLSNIHFFRIHTYHELLALITSLPDIIESYPKIRAIIIDTISFHLRTNIRDLLTKSKIIKTILEHLRKLASSNQVAIVLMNQMTTFKDGKTIIPALGQRWSQHIHCRIQLSEDERGRYAVRIKPSSNLSLHRSFTIQSGGIRNEVGNIDIIREHDNTSISLIKLSSEIADVELADSSVLTETSILNEDAEPLSLFENDILQEATQTYAGRKRHFDDIEPADQEYSDADVLCFASQDYF</sequence>
<comment type="subcellular location">
    <subcellularLocation>
        <location evidence="1">Nucleus</location>
    </subcellularLocation>
</comment>
<comment type="caution">
    <text evidence="9">The sequence shown here is derived from an EMBL/GenBank/DDBJ whole genome shotgun (WGS) entry which is preliminary data.</text>
</comment>
<dbReference type="GO" id="GO:0033063">
    <property type="term" value="C:Rad51B-Rad51C-Rad51D-XRCC2 complex"/>
    <property type="evidence" value="ECO:0007669"/>
    <property type="project" value="TreeGrafter"/>
</dbReference>
<dbReference type="InterPro" id="IPR013632">
    <property type="entry name" value="Rad51_C"/>
</dbReference>
<keyword evidence="10" id="KW-1185">Reference proteome</keyword>
<dbReference type="GO" id="GO:0033065">
    <property type="term" value="C:Rad51C-XRCC3 complex"/>
    <property type="evidence" value="ECO:0007669"/>
    <property type="project" value="TreeGrafter"/>
</dbReference>
<dbReference type="GO" id="GO:0005524">
    <property type="term" value="F:ATP binding"/>
    <property type="evidence" value="ECO:0007669"/>
    <property type="project" value="UniProtKB-KW"/>
</dbReference>
<evidence type="ECO:0000256" key="2">
    <source>
        <dbReference type="ARBA" id="ARBA00022741"/>
    </source>
</evidence>
<evidence type="ECO:0000256" key="1">
    <source>
        <dbReference type="ARBA" id="ARBA00004123"/>
    </source>
</evidence>
<evidence type="ECO:0000256" key="3">
    <source>
        <dbReference type="ARBA" id="ARBA00022763"/>
    </source>
</evidence>
<proteinExistence type="predicted"/>
<dbReference type="GO" id="GO:0000400">
    <property type="term" value="F:four-way junction DNA binding"/>
    <property type="evidence" value="ECO:0007669"/>
    <property type="project" value="TreeGrafter"/>
</dbReference>
<keyword evidence="2" id="KW-0547">Nucleotide-binding</keyword>
<keyword evidence="4" id="KW-0067">ATP-binding</keyword>
<dbReference type="AlphaFoldDB" id="A0A8H7PZV6"/>
<keyword evidence="5" id="KW-0234">DNA repair</keyword>
<evidence type="ECO:0000313" key="10">
    <source>
        <dbReference type="Proteomes" id="UP000654370"/>
    </source>
</evidence>
<evidence type="ECO:0000259" key="8">
    <source>
        <dbReference type="PROSITE" id="PS50162"/>
    </source>
</evidence>
<evidence type="ECO:0000256" key="4">
    <source>
        <dbReference type="ARBA" id="ARBA00022840"/>
    </source>
</evidence>